<keyword evidence="2" id="KW-1185">Reference proteome</keyword>
<name>A0ABQ6NG58_9BACL</name>
<accession>A0ABQ6NG58</accession>
<proteinExistence type="predicted"/>
<evidence type="ECO:0000313" key="2">
    <source>
        <dbReference type="Proteomes" id="UP001285921"/>
    </source>
</evidence>
<organism evidence="1 2">
    <name type="scientific">Paenibacillus glycanilyticus</name>
    <dbReference type="NCBI Taxonomy" id="126569"/>
    <lineage>
        <taxon>Bacteria</taxon>
        <taxon>Bacillati</taxon>
        <taxon>Bacillota</taxon>
        <taxon>Bacilli</taxon>
        <taxon>Bacillales</taxon>
        <taxon>Paenibacillaceae</taxon>
        <taxon>Paenibacillus</taxon>
    </lineage>
</organism>
<evidence type="ECO:0000313" key="1">
    <source>
        <dbReference type="EMBL" id="GMK43157.1"/>
    </source>
</evidence>
<protein>
    <submittedName>
        <fullName evidence="1">Uncharacterized protein</fullName>
    </submittedName>
</protein>
<dbReference type="Proteomes" id="UP001285921">
    <property type="component" value="Unassembled WGS sequence"/>
</dbReference>
<reference evidence="1 2" key="1">
    <citation type="submission" date="2023-05" db="EMBL/GenBank/DDBJ databases">
        <title>Draft genome of Paenibacillus sp. CCS26.</title>
        <authorList>
            <person name="Akita H."/>
            <person name="Shinto Y."/>
            <person name="Kimura Z."/>
        </authorList>
    </citation>
    <scope>NUCLEOTIDE SEQUENCE [LARGE SCALE GENOMIC DNA]</scope>
    <source>
        <strain evidence="1 2">CCS26</strain>
    </source>
</reference>
<dbReference type="EMBL" id="BTCL01000001">
    <property type="protein sequence ID" value="GMK43157.1"/>
    <property type="molecule type" value="Genomic_DNA"/>
</dbReference>
<comment type="caution">
    <text evidence="1">The sequence shown here is derived from an EMBL/GenBank/DDBJ whole genome shotgun (WGS) entry which is preliminary data.</text>
</comment>
<gene>
    <name evidence="1" type="ORF">PghCCS26_02840</name>
</gene>
<dbReference type="RefSeq" id="WP_317978544.1">
    <property type="nucleotide sequence ID" value="NZ_BTCL01000001.1"/>
</dbReference>
<sequence>MEILIFIALVIGLAGLIGNQNLMLRKMDKVEAILRELKDQNELRDKR</sequence>